<gene>
    <name evidence="3" type="ORF">F6X53_09740</name>
</gene>
<feature type="region of interest" description="Disordered" evidence="1">
    <location>
        <begin position="61"/>
        <end position="94"/>
    </location>
</feature>
<accession>A0A6L3T3J7</accession>
<evidence type="ECO:0000256" key="1">
    <source>
        <dbReference type="SAM" id="MobiDB-lite"/>
    </source>
</evidence>
<evidence type="ECO:0000313" key="3">
    <source>
        <dbReference type="EMBL" id="KAB1079566.1"/>
    </source>
</evidence>
<feature type="domain" description="YjiS-like" evidence="2">
    <location>
        <begin position="164"/>
        <end position="200"/>
    </location>
</feature>
<dbReference type="EMBL" id="VZZK01000008">
    <property type="protein sequence ID" value="KAB1079566.1"/>
    <property type="molecule type" value="Genomic_DNA"/>
</dbReference>
<reference evidence="3 4" key="1">
    <citation type="submission" date="2019-09" db="EMBL/GenBank/DDBJ databases">
        <title>YIM 48816 draft genome.</title>
        <authorList>
            <person name="Jiang L."/>
        </authorList>
    </citation>
    <scope>NUCLEOTIDE SEQUENCE [LARGE SCALE GENOMIC DNA]</scope>
    <source>
        <strain evidence="3 4">YIM 48816</strain>
    </source>
</reference>
<protein>
    <submittedName>
        <fullName evidence="3">DUF1127 domain-containing protein</fullName>
    </submittedName>
</protein>
<evidence type="ECO:0000313" key="4">
    <source>
        <dbReference type="Proteomes" id="UP000474159"/>
    </source>
</evidence>
<sequence>MSRGGLAADAAVWTPSEGVGFVMSALMIRDVARRSPPCQPFGRSKPARSGHLHSRFAGIGDSARRGGAMRGRHAAAGSGGATRDRTRTVPQIDPDSFGKSYCSIPGSRRIVARIVIARREMTDMRGGSGDGIAGRSGLAAGPPRRWAEPLRRRAEGARHGLARLAAALARYGENRRLLRDLAAMSERELRDIGLTPQDARDAGQLHPAEDVGGLIVARRGERRVARRVRCGTRPDVAGG</sequence>
<proteinExistence type="predicted"/>
<evidence type="ECO:0000259" key="2">
    <source>
        <dbReference type="Pfam" id="PF06568"/>
    </source>
</evidence>
<name>A0A6L3T3J7_9HYPH</name>
<keyword evidence="4" id="KW-1185">Reference proteome</keyword>
<dbReference type="OrthoDB" id="7998972at2"/>
<dbReference type="AlphaFoldDB" id="A0A6L3T3J7"/>
<dbReference type="InterPro" id="IPR009506">
    <property type="entry name" value="YjiS-like"/>
</dbReference>
<dbReference type="Proteomes" id="UP000474159">
    <property type="component" value="Unassembled WGS sequence"/>
</dbReference>
<organism evidence="3 4">
    <name type="scientific">Methylobacterium soli</name>
    <dbReference type="NCBI Taxonomy" id="553447"/>
    <lineage>
        <taxon>Bacteria</taxon>
        <taxon>Pseudomonadati</taxon>
        <taxon>Pseudomonadota</taxon>
        <taxon>Alphaproteobacteria</taxon>
        <taxon>Hyphomicrobiales</taxon>
        <taxon>Methylobacteriaceae</taxon>
        <taxon>Methylobacterium</taxon>
    </lineage>
</organism>
<comment type="caution">
    <text evidence="3">The sequence shown here is derived from an EMBL/GenBank/DDBJ whole genome shotgun (WGS) entry which is preliminary data.</text>
</comment>
<dbReference type="Pfam" id="PF06568">
    <property type="entry name" value="YjiS-like"/>
    <property type="match status" value="1"/>
</dbReference>